<dbReference type="SUPFAM" id="SSF51735">
    <property type="entry name" value="NAD(P)-binding Rossmann-fold domains"/>
    <property type="match status" value="1"/>
</dbReference>
<dbReference type="EMBL" id="HBEA01016823">
    <property type="protein sequence ID" value="CAD8263326.1"/>
    <property type="molecule type" value="Transcribed_RNA"/>
</dbReference>
<sequence length="409" mass="44162">MRQDTTGGDAGVKDGQWIPLVKSGRERSVTRVEEQLNAWVNTPVLGSVLRSFWLFFIAVALVPIVAPLQLLASLISAAYQAYRNRRHIDPRGRVVVITGCDSGFGFAAALHLAQQGFLVVAGCLRPQGMTELTETWKSRAREGHAGGLTAVQCDVTKDGERRGLLEATEKLLERSDGALLHAVINNAGIGIVGDVETTTEEAWNKILAVNVVGVAQISALFVPLLREAVARDTEVSPRIITVTSQAGFATATPGAAGYQASKWAAQALTQTMNIELEPSGISVCTINPSFHRTPIFKNTYSGVLESSMDDQDKTKAILSAKTLTCLASQHHWDPQHVVNAMAYAVQGYVVDPVIPVGLDACMLLQPMASLPFTTYKFLMKHVIVPAADAMAKDTVVPPDEYLKSTEKRD</sequence>
<keyword evidence="1" id="KW-0812">Transmembrane</keyword>
<gene>
    <name evidence="2" type="ORF">PPYR1160_LOCUS12828</name>
</gene>
<dbReference type="GO" id="GO:0016491">
    <property type="term" value="F:oxidoreductase activity"/>
    <property type="evidence" value="ECO:0007669"/>
    <property type="project" value="TreeGrafter"/>
</dbReference>
<proteinExistence type="predicted"/>
<dbReference type="PANTHER" id="PTHR43313">
    <property type="entry name" value="SHORT-CHAIN DEHYDROGENASE/REDUCTASE FAMILY 9C"/>
    <property type="match status" value="1"/>
</dbReference>
<keyword evidence="1" id="KW-1133">Transmembrane helix</keyword>
<keyword evidence="1" id="KW-0472">Membrane</keyword>
<organism evidence="2">
    <name type="scientific">Pinguiococcus pyrenoidosus</name>
    <dbReference type="NCBI Taxonomy" id="172671"/>
    <lineage>
        <taxon>Eukaryota</taxon>
        <taxon>Sar</taxon>
        <taxon>Stramenopiles</taxon>
        <taxon>Ochrophyta</taxon>
        <taxon>Pinguiophyceae</taxon>
        <taxon>Pinguiochrysidales</taxon>
        <taxon>Pinguiochrysidaceae</taxon>
        <taxon>Pinguiococcus</taxon>
    </lineage>
</organism>
<dbReference type="PRINTS" id="PR00081">
    <property type="entry name" value="GDHRDH"/>
</dbReference>
<dbReference type="PANTHER" id="PTHR43313:SF1">
    <property type="entry name" value="3BETA-HYDROXYSTEROID DEHYDROGENASE DHS-16"/>
    <property type="match status" value="1"/>
</dbReference>
<dbReference type="InterPro" id="IPR002347">
    <property type="entry name" value="SDR_fam"/>
</dbReference>
<evidence type="ECO:0000256" key="1">
    <source>
        <dbReference type="SAM" id="Phobius"/>
    </source>
</evidence>
<name>A0A7R9UE46_9STRA</name>
<protein>
    <submittedName>
        <fullName evidence="2">Uncharacterized protein</fullName>
    </submittedName>
</protein>
<reference evidence="2" key="1">
    <citation type="submission" date="2021-01" db="EMBL/GenBank/DDBJ databases">
        <authorList>
            <person name="Corre E."/>
            <person name="Pelletier E."/>
            <person name="Niang G."/>
            <person name="Scheremetjew M."/>
            <person name="Finn R."/>
            <person name="Kale V."/>
            <person name="Holt S."/>
            <person name="Cochrane G."/>
            <person name="Meng A."/>
            <person name="Brown T."/>
            <person name="Cohen L."/>
        </authorList>
    </citation>
    <scope>NUCLEOTIDE SEQUENCE</scope>
    <source>
        <strain evidence="2">CCMP2078</strain>
    </source>
</reference>
<dbReference type="Pfam" id="PF00106">
    <property type="entry name" value="adh_short"/>
    <property type="match status" value="1"/>
</dbReference>
<feature type="transmembrane region" description="Helical" evidence="1">
    <location>
        <begin position="52"/>
        <end position="82"/>
    </location>
</feature>
<dbReference type="AlphaFoldDB" id="A0A7R9UE46"/>
<feature type="transmembrane region" description="Helical" evidence="1">
    <location>
        <begin position="94"/>
        <end position="113"/>
    </location>
</feature>
<dbReference type="Gene3D" id="3.40.50.720">
    <property type="entry name" value="NAD(P)-binding Rossmann-like Domain"/>
    <property type="match status" value="1"/>
</dbReference>
<evidence type="ECO:0000313" key="2">
    <source>
        <dbReference type="EMBL" id="CAD8263326.1"/>
    </source>
</evidence>
<accession>A0A7R9UE46</accession>
<dbReference type="GO" id="GO:0008202">
    <property type="term" value="P:steroid metabolic process"/>
    <property type="evidence" value="ECO:0007669"/>
    <property type="project" value="TreeGrafter"/>
</dbReference>
<dbReference type="InterPro" id="IPR036291">
    <property type="entry name" value="NAD(P)-bd_dom_sf"/>
</dbReference>